<evidence type="ECO:0000313" key="1">
    <source>
        <dbReference type="EMBL" id="KPC54855.1"/>
    </source>
</evidence>
<dbReference type="OrthoDB" id="8576717at2"/>
<dbReference type="Proteomes" id="UP000037939">
    <property type="component" value="Unassembled WGS sequence"/>
</dbReference>
<reference evidence="1 2" key="1">
    <citation type="submission" date="2015-07" db="EMBL/GenBank/DDBJ databases">
        <title>Draft genome sequence of the Amantichitinum ursilacus IGB-41, a new chitin-degrading bacterium.</title>
        <authorList>
            <person name="Kirstahler P."/>
            <person name="Guenther M."/>
            <person name="Grumaz C."/>
            <person name="Rupp S."/>
            <person name="Zibek S."/>
            <person name="Sohn K."/>
        </authorList>
    </citation>
    <scope>NUCLEOTIDE SEQUENCE [LARGE SCALE GENOMIC DNA]</scope>
    <source>
        <strain evidence="1 2">IGB-41</strain>
    </source>
</reference>
<dbReference type="InterPro" id="IPR027417">
    <property type="entry name" value="P-loop_NTPase"/>
</dbReference>
<organism evidence="1 2">
    <name type="scientific">Amantichitinum ursilacus</name>
    <dbReference type="NCBI Taxonomy" id="857265"/>
    <lineage>
        <taxon>Bacteria</taxon>
        <taxon>Pseudomonadati</taxon>
        <taxon>Pseudomonadota</taxon>
        <taxon>Betaproteobacteria</taxon>
        <taxon>Neisseriales</taxon>
        <taxon>Chitinibacteraceae</taxon>
        <taxon>Amantichitinum</taxon>
    </lineage>
</organism>
<name>A0A0N0XKV5_9NEIS</name>
<comment type="caution">
    <text evidence="1">The sequence shown here is derived from an EMBL/GenBank/DDBJ whole genome shotgun (WGS) entry which is preliminary data.</text>
</comment>
<evidence type="ECO:0000313" key="2">
    <source>
        <dbReference type="Proteomes" id="UP000037939"/>
    </source>
</evidence>
<sequence>MPSPISWHFGRAELASIPLAALHTGLAQAVTVIAPRQMGKSEFLQQDVLPYAEQNGWRVRYFSCASVSPRVLQRRLEEAISDFAAGEKWLMRQFARLSGQKAEARPGLAARLVGELAQLRGEKKRSLLLLDDVDRVLQLPQGDAFLREILSAFASTNGQARLILSATTQSGQQGLPALLQQHSMIVALPDIGDGFVLHLAQQYQQLTQSKRQNDTLFGKLGSPYQGITWGQADEGILLDAFQRLQRIPYYFRALVEDLVLNPERSPAEALQTQLARLQRHRVSVLSWEEMSRLDRLLLAQIAQGLTGFYGSEMRAHLAEQTGSALVSTSQIQSSLKKLIRNRVLAQDSAGRFQIIDPHLAVALAAGGATLQTAV</sequence>
<dbReference type="SUPFAM" id="SSF52540">
    <property type="entry name" value="P-loop containing nucleoside triphosphate hydrolases"/>
    <property type="match status" value="1"/>
</dbReference>
<accession>A0A0N0XKV5</accession>
<dbReference type="RefSeq" id="WP_053936619.1">
    <property type="nucleotide sequence ID" value="NZ_LAQT01000002.1"/>
</dbReference>
<protein>
    <recommendedName>
        <fullName evidence="3">Archaeal ATPase</fullName>
    </recommendedName>
</protein>
<proteinExistence type="predicted"/>
<dbReference type="EMBL" id="LAQT01000002">
    <property type="protein sequence ID" value="KPC54855.1"/>
    <property type="molecule type" value="Genomic_DNA"/>
</dbReference>
<evidence type="ECO:0008006" key="3">
    <source>
        <dbReference type="Google" id="ProtNLM"/>
    </source>
</evidence>
<dbReference type="Gene3D" id="3.40.50.300">
    <property type="entry name" value="P-loop containing nucleotide triphosphate hydrolases"/>
    <property type="match status" value="1"/>
</dbReference>
<dbReference type="AlphaFoldDB" id="A0A0N0XKV5"/>
<gene>
    <name evidence="1" type="ORF">WG78_04760</name>
</gene>
<keyword evidence="2" id="KW-1185">Reference proteome</keyword>